<protein>
    <submittedName>
        <fullName evidence="2">Uncharacterized protein</fullName>
    </submittedName>
</protein>
<name>A0AAJ0AEF5_9PEZI</name>
<evidence type="ECO:0000313" key="2">
    <source>
        <dbReference type="EMBL" id="KAK1660056.1"/>
    </source>
</evidence>
<accession>A0AAJ0AEF5</accession>
<gene>
    <name evidence="2" type="ORF">BDP55DRAFT_754518</name>
</gene>
<feature type="region of interest" description="Disordered" evidence="1">
    <location>
        <begin position="174"/>
        <end position="194"/>
    </location>
</feature>
<dbReference type="GeneID" id="85465245"/>
<reference evidence="2" key="1">
    <citation type="submission" date="2021-06" db="EMBL/GenBank/DDBJ databases">
        <title>Comparative genomics, transcriptomics and evolutionary studies reveal genomic signatures of adaptation to plant cell wall in hemibiotrophic fungi.</title>
        <authorList>
            <consortium name="DOE Joint Genome Institute"/>
            <person name="Baroncelli R."/>
            <person name="Diaz J.F."/>
            <person name="Benocci T."/>
            <person name="Peng M."/>
            <person name="Battaglia E."/>
            <person name="Haridas S."/>
            <person name="Andreopoulos W."/>
            <person name="Labutti K."/>
            <person name="Pangilinan J."/>
            <person name="Floch G.L."/>
            <person name="Makela M.R."/>
            <person name="Henrissat B."/>
            <person name="Grigoriev I.V."/>
            <person name="Crouch J.A."/>
            <person name="De Vries R.P."/>
            <person name="Sukno S.A."/>
            <person name="Thon M.R."/>
        </authorList>
    </citation>
    <scope>NUCLEOTIDE SEQUENCE</scope>
    <source>
        <strain evidence="2">CBS 193.32</strain>
    </source>
</reference>
<feature type="region of interest" description="Disordered" evidence="1">
    <location>
        <begin position="1"/>
        <end position="25"/>
    </location>
</feature>
<comment type="caution">
    <text evidence="2">The sequence shown here is derived from an EMBL/GenBank/DDBJ whole genome shotgun (WGS) entry which is preliminary data.</text>
</comment>
<keyword evidence="3" id="KW-1185">Reference proteome</keyword>
<dbReference type="EMBL" id="JAHMHR010000053">
    <property type="protein sequence ID" value="KAK1660056.1"/>
    <property type="molecule type" value="Genomic_DNA"/>
</dbReference>
<evidence type="ECO:0000313" key="3">
    <source>
        <dbReference type="Proteomes" id="UP001224890"/>
    </source>
</evidence>
<dbReference type="RefSeq" id="XP_060424820.1">
    <property type="nucleotide sequence ID" value="XM_060580719.1"/>
</dbReference>
<dbReference type="AlphaFoldDB" id="A0AAJ0AEF5"/>
<sequence length="254" mass="29638">MSMRTSPVALGNTPTRANTTNRETRQPSPLFLRLLNIYNMVSNLWGTIKAFVSDRSTNKPTEKTPPNYERLIRRASQRHDHLQCHRKWPITKENHPNQFYQQRVFTPEDDRKMWKTLLLPTCESKEEKEKREREEESKYLIDLITEMPLQSTPCSEDDQVKDDEHVQLDEHVEIEEHVQKEDEDKKDEEEKKEDLHVWSVEVEAELALIDWDALGLLDGQDKAVEKGQDGQNHPHASTVEVVLAIIDCEVPGLH</sequence>
<dbReference type="Proteomes" id="UP001224890">
    <property type="component" value="Unassembled WGS sequence"/>
</dbReference>
<evidence type="ECO:0000256" key="1">
    <source>
        <dbReference type="SAM" id="MobiDB-lite"/>
    </source>
</evidence>
<organism evidence="2 3">
    <name type="scientific">Colletotrichum godetiae</name>
    <dbReference type="NCBI Taxonomy" id="1209918"/>
    <lineage>
        <taxon>Eukaryota</taxon>
        <taxon>Fungi</taxon>
        <taxon>Dikarya</taxon>
        <taxon>Ascomycota</taxon>
        <taxon>Pezizomycotina</taxon>
        <taxon>Sordariomycetes</taxon>
        <taxon>Hypocreomycetidae</taxon>
        <taxon>Glomerellales</taxon>
        <taxon>Glomerellaceae</taxon>
        <taxon>Colletotrichum</taxon>
        <taxon>Colletotrichum acutatum species complex</taxon>
    </lineage>
</organism>
<proteinExistence type="predicted"/>
<feature type="compositionally biased region" description="Polar residues" evidence="1">
    <location>
        <begin position="12"/>
        <end position="21"/>
    </location>
</feature>